<dbReference type="InterPro" id="IPR036890">
    <property type="entry name" value="HATPase_C_sf"/>
</dbReference>
<dbReference type="EMBL" id="SLWL01000002">
    <property type="protein sequence ID" value="TCO15124.1"/>
    <property type="molecule type" value="Genomic_DNA"/>
</dbReference>
<dbReference type="SUPFAM" id="SSF47384">
    <property type="entry name" value="Homodimeric domain of signal transducing histidine kinase"/>
    <property type="match status" value="1"/>
</dbReference>
<feature type="transmembrane region" description="Helical" evidence="7">
    <location>
        <begin position="275"/>
        <end position="305"/>
    </location>
</feature>
<dbReference type="PROSITE" id="PS50110">
    <property type="entry name" value="RESPONSE_REGULATORY"/>
    <property type="match status" value="1"/>
</dbReference>
<feature type="transmembrane region" description="Helical" evidence="7">
    <location>
        <begin position="61"/>
        <end position="81"/>
    </location>
</feature>
<proteinExistence type="predicted"/>
<comment type="catalytic activity">
    <reaction evidence="1">
        <text>ATP + protein L-histidine = ADP + protein N-phospho-L-histidine.</text>
        <dbReference type="EC" id="2.7.13.3"/>
    </reaction>
</comment>
<accession>A0A4R2GWG8</accession>
<dbReference type="GO" id="GO:0000155">
    <property type="term" value="F:phosphorelay sensor kinase activity"/>
    <property type="evidence" value="ECO:0007669"/>
    <property type="project" value="InterPro"/>
</dbReference>
<feature type="transmembrane region" description="Helical" evidence="7">
    <location>
        <begin position="400"/>
        <end position="421"/>
    </location>
</feature>
<dbReference type="Gene3D" id="3.40.50.2300">
    <property type="match status" value="1"/>
</dbReference>
<keyword evidence="7" id="KW-0472">Membrane</keyword>
<dbReference type="SMART" id="SM00388">
    <property type="entry name" value="HisKA"/>
    <property type="match status" value="1"/>
</dbReference>
<dbReference type="CDD" id="cd16922">
    <property type="entry name" value="HATPase_EvgS-ArcB-TorS-like"/>
    <property type="match status" value="1"/>
</dbReference>
<dbReference type="SMART" id="SM00387">
    <property type="entry name" value="HATPase_c"/>
    <property type="match status" value="1"/>
</dbReference>
<keyword evidence="5 10" id="KW-0418">Kinase</keyword>
<feature type="transmembrane region" description="Helical" evidence="7">
    <location>
        <begin position="471"/>
        <end position="491"/>
    </location>
</feature>
<keyword evidence="11" id="KW-1185">Reference proteome</keyword>
<feature type="transmembrane region" description="Helical" evidence="7">
    <location>
        <begin position="198"/>
        <end position="216"/>
    </location>
</feature>
<reference evidence="10 11" key="1">
    <citation type="submission" date="2019-03" db="EMBL/GenBank/DDBJ databases">
        <title>Genomic Encyclopedia of Type Strains, Phase IV (KMG-IV): sequencing the most valuable type-strain genomes for metagenomic binning, comparative biology and taxonomic classification.</title>
        <authorList>
            <person name="Goeker M."/>
        </authorList>
    </citation>
    <scope>NUCLEOTIDE SEQUENCE [LARGE SCALE GENOMIC DNA]</scope>
    <source>
        <strain evidence="10 11">DSM 22958</strain>
    </source>
</reference>
<dbReference type="InterPro" id="IPR011006">
    <property type="entry name" value="CheY-like_superfamily"/>
</dbReference>
<evidence type="ECO:0000313" key="11">
    <source>
        <dbReference type="Proteomes" id="UP000294881"/>
    </source>
</evidence>
<dbReference type="InterPro" id="IPR036097">
    <property type="entry name" value="HisK_dim/P_sf"/>
</dbReference>
<dbReference type="FunFam" id="3.30.565.10:FF:000006">
    <property type="entry name" value="Sensor histidine kinase WalK"/>
    <property type="match status" value="1"/>
</dbReference>
<evidence type="ECO:0000259" key="8">
    <source>
        <dbReference type="PROSITE" id="PS50109"/>
    </source>
</evidence>
<dbReference type="AlphaFoldDB" id="A0A4R2GWG8"/>
<evidence type="ECO:0000256" key="4">
    <source>
        <dbReference type="ARBA" id="ARBA00022679"/>
    </source>
</evidence>
<keyword evidence="4" id="KW-0808">Transferase</keyword>
<dbReference type="SUPFAM" id="SSF55874">
    <property type="entry name" value="ATPase domain of HSP90 chaperone/DNA topoisomerase II/histidine kinase"/>
    <property type="match status" value="1"/>
</dbReference>
<dbReference type="SMART" id="SM00448">
    <property type="entry name" value="REC"/>
    <property type="match status" value="1"/>
</dbReference>
<feature type="transmembrane region" description="Helical" evidence="7">
    <location>
        <begin position="317"/>
        <end position="343"/>
    </location>
</feature>
<dbReference type="Pfam" id="PF00512">
    <property type="entry name" value="HisKA"/>
    <property type="match status" value="1"/>
</dbReference>
<keyword evidence="7" id="KW-0812">Transmembrane</keyword>
<dbReference type="InterPro" id="IPR003661">
    <property type="entry name" value="HisK_dim/P_dom"/>
</dbReference>
<dbReference type="Gene3D" id="1.10.287.130">
    <property type="match status" value="1"/>
</dbReference>
<name>A0A4R2GWG8_9HYPH</name>
<sequence>MRPVNPAVRPLEKPYAIGASRHVAATRERRRYNRWVADETMEDFALRFTARRARRWPAARVAATALGSISFLALEAIGAALTLAWGAGVAVSAILTVSFILFVLGLPICRAAARAGVDVDLLTRGAGFGYLGSTMTSLIYAGFTFIFFMLESAILAEALRLFLGVPVWAGFLAGALVVFPLVAGGIKRISALQSATCWPWLILHVIPFAALLYAGVAPDAQTWLTWRPEGAPVSPAVAFGSACGVLFALVGQIGEQVDYLRFLPEARDAAGRRRWWAALLLGGPGWIIPGAVKLLLGSFLAVMALKLTGVATSDPSALYHTAFATLNLPAGVIVLLTVSFVVLSQIKINVTNAWAGSITWSNFFARLTRSHPGRVVWLAFNVAIAFVLMWGGVVETLERALLVYAHFALAWIGAVFADLAISRPLGLAPPGVEFRRGYLYDVNPVGVGAMALAGVAGLAAGSGLAGEIAQAFSSFITLGVAIAAAPAIAWATRGRYYLARQPDALAIGESRCCICDYGFDQEDLLRCPFYSGPVCSLCCSLDAACHDACRRSARIGAQTYRALRAVLPAAALNGVRSLVGRFIIFTALAAAVLGGMMMALVRAGGSADFGRVVVLVYCLALVFAGVGVWLLLLTNDNRIKAFREVRDRTARLLREIRAHRRTDAALREATGRAEAASNAKSRYMAGLSHELRTPLNAIYGFAQVLEKAGDLPSERRAAAGAIRASSEHLAGLIEGLLDISKIEAGRLALNVDLVDINAFLDQIRRIFVSSAAEKGLVFTLRLETPLPALVRIDEKRLRQILINLCSNAVSYTATGEVTLAVRYRNEVARFEVADTGPGIPPEEQERIWSPFQRGAAARAAHHAGSGLGLTITRLLVDVMGGEIALDSAPGKGSRFTVRLMLPAEHVAPREGAHGPVVLHEPPVLQAPPDARDIMVIDDDAAQLRLAQIHLEPLGFIVHAAASAEAGLALLRNGQGLRPRMFLLDVDLPGMNGVEMARQLRQDGYGSAPVLFITGHAREADALVGDEHTPDSVLVKPYRLDDLSARIARLLGDSGGGAGQSRLDRPAIAAVDAGPSSAAELIRLAEEGRATALRKTLAHPPPWLDRSALDRIHAALDVFDLPAIARTLRERNHESPGSDRAGRR</sequence>
<evidence type="ECO:0000256" key="6">
    <source>
        <dbReference type="PROSITE-ProRule" id="PRU00169"/>
    </source>
</evidence>
<dbReference type="InterPro" id="IPR003594">
    <property type="entry name" value="HATPase_dom"/>
</dbReference>
<dbReference type="EC" id="2.7.13.3" evidence="2"/>
<feature type="transmembrane region" description="Helical" evidence="7">
    <location>
        <begin position="582"/>
        <end position="601"/>
    </location>
</feature>
<keyword evidence="7" id="KW-1133">Transmembrane helix</keyword>
<dbReference type="InterPro" id="IPR001789">
    <property type="entry name" value="Sig_transdc_resp-reg_receiver"/>
</dbReference>
<evidence type="ECO:0000259" key="9">
    <source>
        <dbReference type="PROSITE" id="PS50110"/>
    </source>
</evidence>
<protein>
    <recommendedName>
        <fullName evidence="2">histidine kinase</fullName>
        <ecNumber evidence="2">2.7.13.3</ecNumber>
    </recommendedName>
</protein>
<feature type="transmembrane region" description="Helical" evidence="7">
    <location>
        <begin position="87"/>
        <end position="108"/>
    </location>
</feature>
<dbReference type="SUPFAM" id="SSF52172">
    <property type="entry name" value="CheY-like"/>
    <property type="match status" value="1"/>
</dbReference>
<evidence type="ECO:0000256" key="1">
    <source>
        <dbReference type="ARBA" id="ARBA00000085"/>
    </source>
</evidence>
<gene>
    <name evidence="10" type="ORF">EV666_102101</name>
</gene>
<feature type="domain" description="Histidine kinase" evidence="8">
    <location>
        <begin position="686"/>
        <end position="903"/>
    </location>
</feature>
<feature type="transmembrane region" description="Helical" evidence="7">
    <location>
        <begin position="442"/>
        <end position="465"/>
    </location>
</feature>
<organism evidence="10 11">
    <name type="scientific">Camelimonas lactis</name>
    <dbReference type="NCBI Taxonomy" id="659006"/>
    <lineage>
        <taxon>Bacteria</taxon>
        <taxon>Pseudomonadati</taxon>
        <taxon>Pseudomonadota</taxon>
        <taxon>Alphaproteobacteria</taxon>
        <taxon>Hyphomicrobiales</taxon>
        <taxon>Chelatococcaceae</taxon>
        <taxon>Camelimonas</taxon>
    </lineage>
</organism>
<dbReference type="Gene3D" id="3.30.565.10">
    <property type="entry name" value="Histidine kinase-like ATPase, C-terminal domain"/>
    <property type="match status" value="1"/>
</dbReference>
<evidence type="ECO:0000256" key="5">
    <source>
        <dbReference type="ARBA" id="ARBA00022777"/>
    </source>
</evidence>
<dbReference type="InterPro" id="IPR004358">
    <property type="entry name" value="Sig_transdc_His_kin-like_C"/>
</dbReference>
<dbReference type="Gene3D" id="1.10.4160.10">
    <property type="entry name" value="Hydantoin permease"/>
    <property type="match status" value="1"/>
</dbReference>
<evidence type="ECO:0000256" key="7">
    <source>
        <dbReference type="SAM" id="Phobius"/>
    </source>
</evidence>
<dbReference type="PANTHER" id="PTHR43047">
    <property type="entry name" value="TWO-COMPONENT HISTIDINE PROTEIN KINASE"/>
    <property type="match status" value="1"/>
</dbReference>
<dbReference type="PROSITE" id="PS50109">
    <property type="entry name" value="HIS_KIN"/>
    <property type="match status" value="1"/>
</dbReference>
<dbReference type="PRINTS" id="PR00344">
    <property type="entry name" value="BCTRLSENSOR"/>
</dbReference>
<comment type="caution">
    <text evidence="10">The sequence shown here is derived from an EMBL/GenBank/DDBJ whole genome shotgun (WGS) entry which is preliminary data.</text>
</comment>
<dbReference type="Pfam" id="PF02518">
    <property type="entry name" value="HATPase_c"/>
    <property type="match status" value="1"/>
</dbReference>
<feature type="transmembrane region" description="Helical" evidence="7">
    <location>
        <begin position="613"/>
        <end position="633"/>
    </location>
</feature>
<feature type="transmembrane region" description="Helical" evidence="7">
    <location>
        <begin position="236"/>
        <end position="254"/>
    </location>
</feature>
<keyword evidence="3 6" id="KW-0597">Phosphoprotein</keyword>
<feature type="transmembrane region" description="Helical" evidence="7">
    <location>
        <begin position="162"/>
        <end position="186"/>
    </location>
</feature>
<dbReference type="Pfam" id="PF00072">
    <property type="entry name" value="Response_reg"/>
    <property type="match status" value="1"/>
</dbReference>
<dbReference type="CDD" id="cd00082">
    <property type="entry name" value="HisKA"/>
    <property type="match status" value="1"/>
</dbReference>
<feature type="transmembrane region" description="Helical" evidence="7">
    <location>
        <begin position="128"/>
        <end position="150"/>
    </location>
</feature>
<evidence type="ECO:0000313" key="10">
    <source>
        <dbReference type="EMBL" id="TCO15124.1"/>
    </source>
</evidence>
<feature type="modified residue" description="4-aspartylphosphate" evidence="6">
    <location>
        <position position="984"/>
    </location>
</feature>
<dbReference type="Proteomes" id="UP000294881">
    <property type="component" value="Unassembled WGS sequence"/>
</dbReference>
<evidence type="ECO:0000256" key="2">
    <source>
        <dbReference type="ARBA" id="ARBA00012438"/>
    </source>
</evidence>
<dbReference type="InterPro" id="IPR005467">
    <property type="entry name" value="His_kinase_dom"/>
</dbReference>
<feature type="domain" description="Response regulatory" evidence="9">
    <location>
        <begin position="932"/>
        <end position="1050"/>
    </location>
</feature>
<evidence type="ECO:0000256" key="3">
    <source>
        <dbReference type="ARBA" id="ARBA00022553"/>
    </source>
</evidence>
<feature type="transmembrane region" description="Helical" evidence="7">
    <location>
        <begin position="375"/>
        <end position="394"/>
    </location>
</feature>